<dbReference type="Proteomes" id="UP000813385">
    <property type="component" value="Unassembled WGS sequence"/>
</dbReference>
<dbReference type="PANTHER" id="PTHR15367:SF2">
    <property type="entry name" value="DNA-DIRECTED RNA POLYMERASE III SUBUNIT"/>
    <property type="match status" value="1"/>
</dbReference>
<protein>
    <recommendedName>
        <fullName evidence="4">DNA-directed RNA polymerase III subunit</fullName>
    </recommendedName>
</protein>
<gene>
    <name evidence="6" type="ORF">B0T11DRAFT_272870</name>
</gene>
<organism evidence="6 7">
    <name type="scientific">Plectosphaerella cucumerina</name>
    <dbReference type="NCBI Taxonomy" id="40658"/>
    <lineage>
        <taxon>Eukaryota</taxon>
        <taxon>Fungi</taxon>
        <taxon>Dikarya</taxon>
        <taxon>Ascomycota</taxon>
        <taxon>Pezizomycotina</taxon>
        <taxon>Sordariomycetes</taxon>
        <taxon>Hypocreomycetidae</taxon>
        <taxon>Glomerellales</taxon>
        <taxon>Plectosphaerellaceae</taxon>
        <taxon>Plectosphaerella</taxon>
    </lineage>
</organism>
<dbReference type="GO" id="GO:0005666">
    <property type="term" value="C:RNA polymerase III complex"/>
    <property type="evidence" value="ECO:0007669"/>
    <property type="project" value="UniProtKB-UniRule"/>
</dbReference>
<keyword evidence="7" id="KW-1185">Reference proteome</keyword>
<evidence type="ECO:0000256" key="1">
    <source>
        <dbReference type="ARBA" id="ARBA00004123"/>
    </source>
</evidence>
<evidence type="ECO:0000256" key="2">
    <source>
        <dbReference type="ARBA" id="ARBA00008352"/>
    </source>
</evidence>
<accession>A0A8K0X9U0</accession>
<comment type="function">
    <text evidence="4">DNA-dependent RNA polymerase catalyzes the transcription of DNA into RNA using the four ribonucleoside triphosphates as substrates. Specific peripheric component of RNA polymerase III which synthesizes small RNAs, such as 5S rRNA and tRNAs.</text>
</comment>
<comment type="subunit">
    <text evidence="4">Component of the RNA polymerase III (Pol III) complex.</text>
</comment>
<keyword evidence="6" id="KW-0240">DNA-directed RNA polymerase</keyword>
<reference evidence="6" key="1">
    <citation type="journal article" date="2021" name="Nat. Commun.">
        <title>Genetic determinants of endophytism in the Arabidopsis root mycobiome.</title>
        <authorList>
            <person name="Mesny F."/>
            <person name="Miyauchi S."/>
            <person name="Thiergart T."/>
            <person name="Pickel B."/>
            <person name="Atanasova L."/>
            <person name="Karlsson M."/>
            <person name="Huettel B."/>
            <person name="Barry K.W."/>
            <person name="Haridas S."/>
            <person name="Chen C."/>
            <person name="Bauer D."/>
            <person name="Andreopoulos W."/>
            <person name="Pangilinan J."/>
            <person name="LaButti K."/>
            <person name="Riley R."/>
            <person name="Lipzen A."/>
            <person name="Clum A."/>
            <person name="Drula E."/>
            <person name="Henrissat B."/>
            <person name="Kohler A."/>
            <person name="Grigoriev I.V."/>
            <person name="Martin F.M."/>
            <person name="Hacquard S."/>
        </authorList>
    </citation>
    <scope>NUCLEOTIDE SEQUENCE</scope>
    <source>
        <strain evidence="6">MPI-CAGE-AT-0016</strain>
    </source>
</reference>
<evidence type="ECO:0000256" key="3">
    <source>
        <dbReference type="ARBA" id="ARBA00023242"/>
    </source>
</evidence>
<feature type="compositionally biased region" description="Basic and acidic residues" evidence="5">
    <location>
        <begin position="206"/>
        <end position="215"/>
    </location>
</feature>
<keyword evidence="6" id="KW-0804">Transcription</keyword>
<name>A0A8K0X9U0_9PEZI</name>
<dbReference type="OrthoDB" id="5377312at2759"/>
<feature type="region of interest" description="Disordered" evidence="5">
    <location>
        <begin position="191"/>
        <end position="285"/>
    </location>
</feature>
<proteinExistence type="inferred from homology"/>
<dbReference type="PIRSF" id="PIRSF000777">
    <property type="entry name" value="RNA_polIII_C31"/>
    <property type="match status" value="1"/>
</dbReference>
<dbReference type="Pfam" id="PF11705">
    <property type="entry name" value="RNA_pol_3_Rpc31"/>
    <property type="match status" value="1"/>
</dbReference>
<comment type="caution">
    <text evidence="6">The sequence shown here is derived from an EMBL/GenBank/DDBJ whole genome shotgun (WGS) entry which is preliminary data.</text>
</comment>
<dbReference type="EMBL" id="JAGPXD010000001">
    <property type="protein sequence ID" value="KAH7376744.1"/>
    <property type="molecule type" value="Genomic_DNA"/>
</dbReference>
<evidence type="ECO:0000313" key="7">
    <source>
        <dbReference type="Proteomes" id="UP000813385"/>
    </source>
</evidence>
<sequence length="285" mass="31308">MSRGGGRGGRGGRRGGAPALPWEGEETDTRPSDLFPPYKVPTAKPLSARENAAVDAFLLIRLQTHESPLHTTRKLAPISVTASSSQKHYGQAQLNAKYAAAAGASRTRAAVDPFTAVPTYSQRFTRQERTLPDFSSRPFCPEFVPKELHDTFEGVEGERGVAKGKRKRITLSKVTAVPTAEDVFGITLNGDYDEEWPEGEEDEEFDGHTNKKRTMEALARIGMEEETAEGGVDEEDLEEGQEEDQDEEYDDEDAGDYNAEEYFDNGDDGDDDMGGDDDGGGRDEY</sequence>
<dbReference type="GO" id="GO:0006383">
    <property type="term" value="P:transcription by RNA polymerase III"/>
    <property type="evidence" value="ECO:0007669"/>
    <property type="project" value="UniProtKB-UniRule"/>
</dbReference>
<comment type="subcellular location">
    <subcellularLocation>
        <location evidence="1 4">Nucleus</location>
    </subcellularLocation>
</comment>
<dbReference type="PANTHER" id="PTHR15367">
    <property type="entry name" value="DNA-DIRECTED RNA POLYMERASE III"/>
    <property type="match status" value="1"/>
</dbReference>
<keyword evidence="3 4" id="KW-0539">Nucleus</keyword>
<dbReference type="InterPro" id="IPR024661">
    <property type="entry name" value="RNA_pol_III_Rpc31"/>
</dbReference>
<feature type="region of interest" description="Disordered" evidence="5">
    <location>
        <begin position="1"/>
        <end position="42"/>
    </location>
</feature>
<evidence type="ECO:0000313" key="6">
    <source>
        <dbReference type="EMBL" id="KAH7376744.1"/>
    </source>
</evidence>
<evidence type="ECO:0000256" key="5">
    <source>
        <dbReference type="SAM" id="MobiDB-lite"/>
    </source>
</evidence>
<dbReference type="AlphaFoldDB" id="A0A8K0X9U0"/>
<feature type="compositionally biased region" description="Acidic residues" evidence="5">
    <location>
        <begin position="224"/>
        <end position="278"/>
    </location>
</feature>
<comment type="similarity">
    <text evidence="2 4">Belongs to the eukaryotic RPC7 RNA polymerase subunit family.</text>
</comment>
<evidence type="ECO:0000256" key="4">
    <source>
        <dbReference type="PIRNR" id="PIRNR000777"/>
    </source>
</evidence>
<feature type="compositionally biased region" description="Acidic residues" evidence="5">
    <location>
        <begin position="191"/>
        <end position="205"/>
    </location>
</feature>